<dbReference type="Proteomes" id="UP001054252">
    <property type="component" value="Unassembled WGS sequence"/>
</dbReference>
<protein>
    <recommendedName>
        <fullName evidence="6">RING-type domain-containing protein</fullName>
    </recommendedName>
</protein>
<evidence type="ECO:0000259" key="6">
    <source>
        <dbReference type="PROSITE" id="PS50089"/>
    </source>
</evidence>
<name>A0AAV5L6K4_9ROSI</name>
<sequence>MLDNFPWDGGGSGAHWAQTNGVWLFCSTEFANCYYRKYRERKQQQNDIERGLRQPRTTHLPPQIPTRESPRDEVHFGAKIKVVTYDREKMQNKSDPCCAICLADFEDGDNCGAIEPCQHMYHRECIETWLKQWNPRFPCCRGSIPSRTPAGSSTRSITLNSYSRDEEAAEEEEVGEDVDYYDESEHDVGDDVGAECDEGVPSLGGEDGEEEEEEPIEAIDESHRPESIVSSFSHEDVVFLDGFDASVGGGGHDEGEEPNSFLNPFGGIIQVSEYRCQDESDNQNDA</sequence>
<dbReference type="SUPFAM" id="SSF57850">
    <property type="entry name" value="RING/U-box"/>
    <property type="match status" value="1"/>
</dbReference>
<dbReference type="PANTHER" id="PTHR45798:SF97">
    <property type="entry name" value="ALCOHOL-SENSITIVE RING FINGER PROTEIN 1"/>
    <property type="match status" value="1"/>
</dbReference>
<gene>
    <name evidence="7" type="ORF">SLEP1_g41440</name>
</gene>
<accession>A0AAV5L6K4</accession>
<evidence type="ECO:0000256" key="3">
    <source>
        <dbReference type="ARBA" id="ARBA00022833"/>
    </source>
</evidence>
<dbReference type="InterPro" id="IPR052788">
    <property type="entry name" value="RING-type_E3_ligase_ATL"/>
</dbReference>
<evidence type="ECO:0000256" key="5">
    <source>
        <dbReference type="SAM" id="MobiDB-lite"/>
    </source>
</evidence>
<dbReference type="GO" id="GO:0008270">
    <property type="term" value="F:zinc ion binding"/>
    <property type="evidence" value="ECO:0007669"/>
    <property type="project" value="UniProtKB-KW"/>
</dbReference>
<keyword evidence="8" id="KW-1185">Reference proteome</keyword>
<evidence type="ECO:0000256" key="4">
    <source>
        <dbReference type="PROSITE-ProRule" id="PRU00175"/>
    </source>
</evidence>
<reference evidence="7 8" key="1">
    <citation type="journal article" date="2021" name="Commun. Biol.">
        <title>The genome of Shorea leprosula (Dipterocarpaceae) highlights the ecological relevance of drought in aseasonal tropical rainforests.</title>
        <authorList>
            <person name="Ng K.K.S."/>
            <person name="Kobayashi M.J."/>
            <person name="Fawcett J.A."/>
            <person name="Hatakeyama M."/>
            <person name="Paape T."/>
            <person name="Ng C.H."/>
            <person name="Ang C.C."/>
            <person name="Tnah L.H."/>
            <person name="Lee C.T."/>
            <person name="Nishiyama T."/>
            <person name="Sese J."/>
            <person name="O'Brien M.J."/>
            <person name="Copetti D."/>
            <person name="Mohd Noor M.I."/>
            <person name="Ong R.C."/>
            <person name="Putra M."/>
            <person name="Sireger I.Z."/>
            <person name="Indrioko S."/>
            <person name="Kosugi Y."/>
            <person name="Izuno A."/>
            <person name="Isagi Y."/>
            <person name="Lee S.L."/>
            <person name="Shimizu K.K."/>
        </authorList>
    </citation>
    <scope>NUCLEOTIDE SEQUENCE [LARGE SCALE GENOMIC DNA]</scope>
    <source>
        <strain evidence="7">214</strain>
    </source>
</reference>
<dbReference type="InterPro" id="IPR001841">
    <property type="entry name" value="Znf_RING"/>
</dbReference>
<dbReference type="PANTHER" id="PTHR45798">
    <property type="entry name" value="RING-H2 FINGER PROTEIN ATL61-RELATED-RELATED"/>
    <property type="match status" value="1"/>
</dbReference>
<dbReference type="InterPro" id="IPR013083">
    <property type="entry name" value="Znf_RING/FYVE/PHD"/>
</dbReference>
<proteinExistence type="predicted"/>
<dbReference type="Gene3D" id="3.30.40.10">
    <property type="entry name" value="Zinc/RING finger domain, C3HC4 (zinc finger)"/>
    <property type="match status" value="1"/>
</dbReference>
<dbReference type="AlphaFoldDB" id="A0AAV5L6K4"/>
<organism evidence="7 8">
    <name type="scientific">Rubroshorea leprosula</name>
    <dbReference type="NCBI Taxonomy" id="152421"/>
    <lineage>
        <taxon>Eukaryota</taxon>
        <taxon>Viridiplantae</taxon>
        <taxon>Streptophyta</taxon>
        <taxon>Embryophyta</taxon>
        <taxon>Tracheophyta</taxon>
        <taxon>Spermatophyta</taxon>
        <taxon>Magnoliopsida</taxon>
        <taxon>eudicotyledons</taxon>
        <taxon>Gunneridae</taxon>
        <taxon>Pentapetalae</taxon>
        <taxon>rosids</taxon>
        <taxon>malvids</taxon>
        <taxon>Malvales</taxon>
        <taxon>Dipterocarpaceae</taxon>
        <taxon>Rubroshorea</taxon>
    </lineage>
</organism>
<feature type="compositionally biased region" description="Acidic residues" evidence="5">
    <location>
        <begin position="167"/>
        <end position="198"/>
    </location>
</feature>
<feature type="domain" description="RING-type" evidence="6">
    <location>
        <begin position="98"/>
        <end position="141"/>
    </location>
</feature>
<feature type="region of interest" description="Disordered" evidence="5">
    <location>
        <begin position="145"/>
        <end position="227"/>
    </location>
</feature>
<keyword evidence="1" id="KW-0479">Metal-binding</keyword>
<keyword evidence="3" id="KW-0862">Zinc</keyword>
<feature type="compositionally biased region" description="Polar residues" evidence="5">
    <location>
        <begin position="145"/>
        <end position="162"/>
    </location>
</feature>
<evidence type="ECO:0000256" key="2">
    <source>
        <dbReference type="ARBA" id="ARBA00022771"/>
    </source>
</evidence>
<evidence type="ECO:0000313" key="8">
    <source>
        <dbReference type="Proteomes" id="UP001054252"/>
    </source>
</evidence>
<feature type="compositionally biased region" description="Acidic residues" evidence="5">
    <location>
        <begin position="206"/>
        <end position="219"/>
    </location>
</feature>
<keyword evidence="2 4" id="KW-0863">Zinc-finger</keyword>
<dbReference type="PROSITE" id="PS50089">
    <property type="entry name" value="ZF_RING_2"/>
    <property type="match status" value="1"/>
</dbReference>
<comment type="caution">
    <text evidence="7">The sequence shown here is derived from an EMBL/GenBank/DDBJ whole genome shotgun (WGS) entry which is preliminary data.</text>
</comment>
<dbReference type="Pfam" id="PF17123">
    <property type="entry name" value="zf-RING_11"/>
    <property type="match status" value="1"/>
</dbReference>
<evidence type="ECO:0000256" key="1">
    <source>
        <dbReference type="ARBA" id="ARBA00022723"/>
    </source>
</evidence>
<dbReference type="EMBL" id="BPVZ01000098">
    <property type="protein sequence ID" value="GKV32875.1"/>
    <property type="molecule type" value="Genomic_DNA"/>
</dbReference>
<feature type="region of interest" description="Disordered" evidence="5">
    <location>
        <begin position="45"/>
        <end position="71"/>
    </location>
</feature>
<evidence type="ECO:0000313" key="7">
    <source>
        <dbReference type="EMBL" id="GKV32875.1"/>
    </source>
</evidence>